<dbReference type="InterPro" id="IPR000477">
    <property type="entry name" value="RT_dom"/>
</dbReference>
<dbReference type="InterPro" id="IPR051320">
    <property type="entry name" value="Viral_Replic_Matur_Polypro"/>
</dbReference>
<dbReference type="WBParaSite" id="SVE_1547200.1">
    <property type="protein sequence ID" value="SVE_1547200.1"/>
    <property type="gene ID" value="SVE_1547200"/>
</dbReference>
<dbReference type="Pfam" id="PF00078">
    <property type="entry name" value="RVT_1"/>
    <property type="match status" value="1"/>
</dbReference>
<dbReference type="InterPro" id="IPR043128">
    <property type="entry name" value="Rev_trsase/Diguanyl_cyclase"/>
</dbReference>
<dbReference type="PANTHER" id="PTHR33064:SF37">
    <property type="entry name" value="RIBONUCLEASE H"/>
    <property type="match status" value="1"/>
</dbReference>
<name>A0A0K0FTG8_STRVS</name>
<evidence type="ECO:0000259" key="1">
    <source>
        <dbReference type="Pfam" id="PF00078"/>
    </source>
</evidence>
<keyword evidence="2" id="KW-1185">Reference proteome</keyword>
<sequence>MAPPIETFNSSNPYLRLKTLRLALFKAQSEDKKKSTLFNFVDPSFFEECSLEEIEDLTASECYLKISKFYESYANAFDPYDKILLIIDKLFIDFTLRTPYSSFFKDVEARLKFFKVNNFDALIIHKFLDLVTSRIRNQTWFKDIQPDDFHLDSWSKAAQTWDKHANSGLIKAFRNSYISNNTKKDVSKKEVDHPPIAPVGPSIASAQRAIFDNIYDYIMIDSGCKVNVLSKLTFDKLDQHTQSLCKFDDNITVKLPNSTNATCLGTIVLPFSCPFANINNIDITFCVFDFQWNLMGLDTCVEFKLLSKLESLLLNECAAIDVNTNNSDVSYIHNFLDDNPILYNDVITNSKITVNLPLPSSVTPFNAPLIRFAKDLKSVSKDILDRDVEKGILRKVSDNEFSPWLSNAFTISQDGKKPRLVINPKHLNSQISIPSDIVRRFPTARDVFCLISKYYNFGKSNDYCFSSFDIQSAYHNYRLSSDQAKFLRFKTEYGIYEPQTLIFGLNVSSHLFICELEKLMNGIDNIIFYSDDGLVVTERKHHSTVVVNILSRLLSVGWKISIRKSVWMTDTLEYIGIQISPRGISIPDSKKAKFLNFSRPKSLKQLMFFCNSLNYYRSMIPEFSVLIEHFYSMKSFKWLDPEESRFKRILEILSQHTYLSFISSNVDYFSVTTLVSERAVSSALYWHKDSNSGLFDLAGRTLSSSESNYLSQTKILLAAKEIMYDNHKFIFDIPIRILINDSSLKSVLTKANEPTSAQTAF</sequence>
<reference evidence="2" key="1">
    <citation type="submission" date="2014-07" db="EMBL/GenBank/DDBJ databases">
        <authorList>
            <person name="Martin A.A"/>
            <person name="De Silva N."/>
        </authorList>
    </citation>
    <scope>NUCLEOTIDE SEQUENCE</scope>
</reference>
<dbReference type="Gene3D" id="3.10.10.10">
    <property type="entry name" value="HIV Type 1 Reverse Transcriptase, subunit A, domain 1"/>
    <property type="match status" value="1"/>
</dbReference>
<dbReference type="Proteomes" id="UP000035680">
    <property type="component" value="Unassembled WGS sequence"/>
</dbReference>
<accession>A0A0K0FTG8</accession>
<reference evidence="3" key="2">
    <citation type="submission" date="2015-08" db="UniProtKB">
        <authorList>
            <consortium name="WormBaseParasite"/>
        </authorList>
    </citation>
    <scope>IDENTIFICATION</scope>
</reference>
<evidence type="ECO:0000313" key="3">
    <source>
        <dbReference type="WBParaSite" id="SVE_1547200.1"/>
    </source>
</evidence>
<evidence type="ECO:0000313" key="2">
    <source>
        <dbReference type="Proteomes" id="UP000035680"/>
    </source>
</evidence>
<dbReference type="AlphaFoldDB" id="A0A0K0FTG8"/>
<dbReference type="SUPFAM" id="SSF56672">
    <property type="entry name" value="DNA/RNA polymerases"/>
    <property type="match status" value="1"/>
</dbReference>
<feature type="domain" description="Reverse transcriptase" evidence="1">
    <location>
        <begin position="425"/>
        <end position="579"/>
    </location>
</feature>
<protein>
    <submittedName>
        <fullName evidence="3">Reverse transcriptase domain-containing protein</fullName>
    </submittedName>
</protein>
<dbReference type="PANTHER" id="PTHR33064">
    <property type="entry name" value="POL PROTEIN"/>
    <property type="match status" value="1"/>
</dbReference>
<dbReference type="InterPro" id="IPR043502">
    <property type="entry name" value="DNA/RNA_pol_sf"/>
</dbReference>
<organism evidence="2 3">
    <name type="scientific">Strongyloides venezuelensis</name>
    <name type="common">Threadworm</name>
    <dbReference type="NCBI Taxonomy" id="75913"/>
    <lineage>
        <taxon>Eukaryota</taxon>
        <taxon>Metazoa</taxon>
        <taxon>Ecdysozoa</taxon>
        <taxon>Nematoda</taxon>
        <taxon>Chromadorea</taxon>
        <taxon>Rhabditida</taxon>
        <taxon>Tylenchina</taxon>
        <taxon>Panagrolaimomorpha</taxon>
        <taxon>Strongyloidoidea</taxon>
        <taxon>Strongyloididae</taxon>
        <taxon>Strongyloides</taxon>
    </lineage>
</organism>
<dbReference type="Gene3D" id="3.30.70.270">
    <property type="match status" value="2"/>
</dbReference>
<dbReference type="STRING" id="75913.A0A0K0FTG8"/>
<proteinExistence type="predicted"/>